<name>A0A148KM60_9ALTE</name>
<comment type="caution">
    <text evidence="1">The sequence shown here is derived from an EMBL/GenBank/DDBJ whole genome shotgun (WGS) entry which is preliminary data.</text>
</comment>
<sequence length="106" mass="11629">MQLLQLTSIPRNRVLGFVASTLLMLLLAWQLSFKATAIEKTFVGVNQSVFDVTELSVDFNDFDQAIPATQFQRGELTGWVDADTVVLPATSSHVLVPQSRAPPAQL</sequence>
<evidence type="ECO:0000313" key="1">
    <source>
        <dbReference type="EMBL" id="KXI27349.1"/>
    </source>
</evidence>
<accession>A0A148KM60</accession>
<proteinExistence type="predicted"/>
<dbReference type="EMBL" id="LSNE01000011">
    <property type="protein sequence ID" value="KXI27349.1"/>
    <property type="molecule type" value="Genomic_DNA"/>
</dbReference>
<protein>
    <submittedName>
        <fullName evidence="1">Uncharacterized protein</fullName>
    </submittedName>
</protein>
<keyword evidence="2" id="KW-1185">Reference proteome</keyword>
<gene>
    <name evidence="1" type="ORF">AX660_21750</name>
</gene>
<dbReference type="AlphaFoldDB" id="A0A148KM60"/>
<dbReference type="Proteomes" id="UP000070299">
    <property type="component" value="Unassembled WGS sequence"/>
</dbReference>
<dbReference type="RefSeq" id="WP_068380663.1">
    <property type="nucleotide sequence ID" value="NZ_LSNE01000011.1"/>
</dbReference>
<organism evidence="1 2">
    <name type="scientific">Paraglaciecola hydrolytica</name>
    <dbReference type="NCBI Taxonomy" id="1799789"/>
    <lineage>
        <taxon>Bacteria</taxon>
        <taxon>Pseudomonadati</taxon>
        <taxon>Pseudomonadota</taxon>
        <taxon>Gammaproteobacteria</taxon>
        <taxon>Alteromonadales</taxon>
        <taxon>Alteromonadaceae</taxon>
        <taxon>Paraglaciecola</taxon>
    </lineage>
</organism>
<reference evidence="2" key="1">
    <citation type="submission" date="2016-02" db="EMBL/GenBank/DDBJ databases">
        <authorList>
            <person name="Schultz-Johansen M."/>
            <person name="Glaring M.A."/>
            <person name="Bech P.K."/>
            <person name="Stougaard P."/>
        </authorList>
    </citation>
    <scope>NUCLEOTIDE SEQUENCE [LARGE SCALE GENOMIC DNA]</scope>
    <source>
        <strain evidence="2">S66</strain>
    </source>
</reference>
<evidence type="ECO:0000313" key="2">
    <source>
        <dbReference type="Proteomes" id="UP000070299"/>
    </source>
</evidence>